<organism evidence="1 2">
    <name type="scientific">Orbilia ellipsospora</name>
    <dbReference type="NCBI Taxonomy" id="2528407"/>
    <lineage>
        <taxon>Eukaryota</taxon>
        <taxon>Fungi</taxon>
        <taxon>Dikarya</taxon>
        <taxon>Ascomycota</taxon>
        <taxon>Pezizomycotina</taxon>
        <taxon>Orbiliomycetes</taxon>
        <taxon>Orbiliales</taxon>
        <taxon>Orbiliaceae</taxon>
        <taxon>Orbilia</taxon>
    </lineage>
</organism>
<keyword evidence="2" id="KW-1185">Reference proteome</keyword>
<proteinExistence type="predicted"/>
<protein>
    <submittedName>
        <fullName evidence="1">Uncharacterized protein</fullName>
    </submittedName>
</protein>
<dbReference type="Proteomes" id="UP001365542">
    <property type="component" value="Unassembled WGS sequence"/>
</dbReference>
<evidence type="ECO:0000313" key="1">
    <source>
        <dbReference type="EMBL" id="KAK6540980.1"/>
    </source>
</evidence>
<comment type="caution">
    <text evidence="1">The sequence shown here is derived from an EMBL/GenBank/DDBJ whole genome shotgun (WGS) entry which is preliminary data.</text>
</comment>
<name>A0AAV9XFV0_9PEZI</name>
<gene>
    <name evidence="1" type="ORF">TWF694_008361</name>
</gene>
<reference evidence="1 2" key="1">
    <citation type="submission" date="2019-10" db="EMBL/GenBank/DDBJ databases">
        <authorList>
            <person name="Palmer J.M."/>
        </authorList>
    </citation>
    <scope>NUCLEOTIDE SEQUENCE [LARGE SCALE GENOMIC DNA]</scope>
    <source>
        <strain evidence="1 2">TWF694</strain>
    </source>
</reference>
<dbReference type="EMBL" id="JAVHJO010000004">
    <property type="protein sequence ID" value="KAK6540980.1"/>
    <property type="molecule type" value="Genomic_DNA"/>
</dbReference>
<accession>A0AAV9XFV0</accession>
<sequence length="196" mass="21560">MRWEGSDCWLGLYRFENYKSVAIGGSDTQELQPQLDTCITLAGDWDNVISSYRVGGDCLCQFFDGPSCDNFIFDAFARGDPSLKANGGNQNKISSYRCSSTYGASCSIDLKYEDGRLLQTLVPLYNNPGGENICWHMGDAALGSTAKILQRNCKCQYWTDGGCNGDTFFTYRQVGWGAEDVSLAGNMLGSMMCQVL</sequence>
<evidence type="ECO:0000313" key="2">
    <source>
        <dbReference type="Proteomes" id="UP001365542"/>
    </source>
</evidence>
<dbReference type="AlphaFoldDB" id="A0AAV9XFV0"/>